<dbReference type="EMBL" id="JABSTR010000006">
    <property type="protein sequence ID" value="KAH9373113.1"/>
    <property type="molecule type" value="Genomic_DNA"/>
</dbReference>
<evidence type="ECO:0000313" key="3">
    <source>
        <dbReference type="Proteomes" id="UP000821853"/>
    </source>
</evidence>
<dbReference type="VEuPathDB" id="VectorBase:HLOH_044504"/>
<gene>
    <name evidence="2" type="ORF">HPB48_001083</name>
</gene>
<reference evidence="2 3" key="1">
    <citation type="journal article" date="2020" name="Cell">
        <title>Large-Scale Comparative Analyses of Tick Genomes Elucidate Their Genetic Diversity and Vector Capacities.</title>
        <authorList>
            <consortium name="Tick Genome and Microbiome Consortium (TIGMIC)"/>
            <person name="Jia N."/>
            <person name="Wang J."/>
            <person name="Shi W."/>
            <person name="Du L."/>
            <person name="Sun Y."/>
            <person name="Zhan W."/>
            <person name="Jiang J.F."/>
            <person name="Wang Q."/>
            <person name="Zhang B."/>
            <person name="Ji P."/>
            <person name="Bell-Sakyi L."/>
            <person name="Cui X.M."/>
            <person name="Yuan T.T."/>
            <person name="Jiang B.G."/>
            <person name="Yang W.F."/>
            <person name="Lam T.T."/>
            <person name="Chang Q.C."/>
            <person name="Ding S.J."/>
            <person name="Wang X.J."/>
            <person name="Zhu J.G."/>
            <person name="Ruan X.D."/>
            <person name="Zhao L."/>
            <person name="Wei J.T."/>
            <person name="Ye R.Z."/>
            <person name="Que T.C."/>
            <person name="Du C.H."/>
            <person name="Zhou Y.H."/>
            <person name="Cheng J.X."/>
            <person name="Dai P.F."/>
            <person name="Guo W.B."/>
            <person name="Han X.H."/>
            <person name="Huang E.J."/>
            <person name="Li L.F."/>
            <person name="Wei W."/>
            <person name="Gao Y.C."/>
            <person name="Liu J.Z."/>
            <person name="Shao H.Z."/>
            <person name="Wang X."/>
            <person name="Wang C.C."/>
            <person name="Yang T.C."/>
            <person name="Huo Q.B."/>
            <person name="Li W."/>
            <person name="Chen H.Y."/>
            <person name="Chen S.E."/>
            <person name="Zhou L.G."/>
            <person name="Ni X.B."/>
            <person name="Tian J.H."/>
            <person name="Sheng Y."/>
            <person name="Liu T."/>
            <person name="Pan Y.S."/>
            <person name="Xia L.Y."/>
            <person name="Li J."/>
            <person name="Zhao F."/>
            <person name="Cao W.C."/>
        </authorList>
    </citation>
    <scope>NUCLEOTIDE SEQUENCE [LARGE SCALE GENOMIC DNA]</scope>
    <source>
        <strain evidence="2">HaeL-2018</strain>
    </source>
</reference>
<feature type="region of interest" description="Disordered" evidence="1">
    <location>
        <begin position="223"/>
        <end position="242"/>
    </location>
</feature>
<comment type="caution">
    <text evidence="2">The sequence shown here is derived from an EMBL/GenBank/DDBJ whole genome shotgun (WGS) entry which is preliminary data.</text>
</comment>
<organism evidence="2 3">
    <name type="scientific">Haemaphysalis longicornis</name>
    <name type="common">Bush tick</name>
    <dbReference type="NCBI Taxonomy" id="44386"/>
    <lineage>
        <taxon>Eukaryota</taxon>
        <taxon>Metazoa</taxon>
        <taxon>Ecdysozoa</taxon>
        <taxon>Arthropoda</taxon>
        <taxon>Chelicerata</taxon>
        <taxon>Arachnida</taxon>
        <taxon>Acari</taxon>
        <taxon>Parasitiformes</taxon>
        <taxon>Ixodida</taxon>
        <taxon>Ixodoidea</taxon>
        <taxon>Ixodidae</taxon>
        <taxon>Haemaphysalinae</taxon>
        <taxon>Haemaphysalis</taxon>
    </lineage>
</organism>
<accession>A0A9J6GE58</accession>
<keyword evidence="3" id="KW-1185">Reference proteome</keyword>
<protein>
    <submittedName>
        <fullName evidence="2">Uncharacterized protein</fullName>
    </submittedName>
</protein>
<evidence type="ECO:0000313" key="2">
    <source>
        <dbReference type="EMBL" id="KAH9373113.1"/>
    </source>
</evidence>
<name>A0A9J6GE58_HAELO</name>
<proteinExistence type="predicted"/>
<dbReference type="AlphaFoldDB" id="A0A9J6GE58"/>
<sequence>MDAEHTTEWRMLTASFQAIRDVYNAEVGQLFRHAHTLTWKGLFPTDIEKQNVKRALQKFHNSLPPALRALQSKHNLQFVEGTAAFIDIVLTWCRIGNVQTPCKGKRLRDELQSPVSALDDPQVDFLYNLLDWLDEWKNRTVQYDSGKLTKETHAALHQTTHGLMEIARYCLTELNMLYVLFGKIQTNSLEDRFGKYTQLAGSQYHVSIRQIYEGENKMRLQSTLPTVSKPSQHESHRDEHWEDLDRDEGAARANYNVVVTQDTLSKMTDIIPVLVYVEGYSVYSTLRRLKCEKCKDILTIDKEVTVSVEDPNYDLVKELDRGGLVHPSIFAVNAVAHSYAVVEELSRRDDFLTIPNQRQVATDLTVDLLTEDDPSDFDGCDAGHTKEIVLKYILWCS</sequence>
<dbReference type="OrthoDB" id="6485764at2759"/>
<feature type="compositionally biased region" description="Basic and acidic residues" evidence="1">
    <location>
        <begin position="231"/>
        <end position="240"/>
    </location>
</feature>
<dbReference type="Proteomes" id="UP000821853">
    <property type="component" value="Chromosome 4"/>
</dbReference>
<evidence type="ECO:0000256" key="1">
    <source>
        <dbReference type="SAM" id="MobiDB-lite"/>
    </source>
</evidence>